<keyword evidence="9" id="KW-1185">Reference proteome</keyword>
<feature type="domain" description="ABC transporter" evidence="7">
    <location>
        <begin position="7"/>
        <end position="222"/>
    </location>
</feature>
<evidence type="ECO:0000313" key="8">
    <source>
        <dbReference type="EMBL" id="MFD2472391.1"/>
    </source>
</evidence>
<reference evidence="9" key="1">
    <citation type="journal article" date="2019" name="Int. J. Syst. Evol. Microbiol.">
        <title>The Global Catalogue of Microorganisms (GCM) 10K type strain sequencing project: providing services to taxonomists for standard genome sequencing and annotation.</title>
        <authorList>
            <consortium name="The Broad Institute Genomics Platform"/>
            <consortium name="The Broad Institute Genome Sequencing Center for Infectious Disease"/>
            <person name="Wu L."/>
            <person name="Ma J."/>
        </authorList>
    </citation>
    <scope>NUCLEOTIDE SEQUENCE [LARGE SCALE GENOMIC DNA]</scope>
    <source>
        <strain evidence="9">CGMCC 4.7641</strain>
    </source>
</reference>
<dbReference type="EMBL" id="JBHUKS010000026">
    <property type="protein sequence ID" value="MFD2472391.1"/>
    <property type="molecule type" value="Genomic_DNA"/>
</dbReference>
<comment type="caution">
    <text evidence="8">The sequence shown here is derived from an EMBL/GenBank/DDBJ whole genome shotgun (WGS) entry which is preliminary data.</text>
</comment>
<sequence length="225" mass="24170">MPSAPAVSLAGVTRLFGPVPALLRVGLRIERGEFVLLRGPNGAGKSTLLRLLGTAISPTFGTGAVLGFDLVRERSAIRARTELLGHRARLYDELTAEENLRFVCRLHGISAANVTAALDQVGMARTASERVHGFSPGMRQRLALARLVVRAPELLLLDEPFAACDQEAKQLVEDIVGEARLAGRTVVLATHDSERPLLPDRVLRLAAGSVNEAARMPVTASTEER</sequence>
<dbReference type="Pfam" id="PF00005">
    <property type="entry name" value="ABC_tran"/>
    <property type="match status" value="1"/>
</dbReference>
<name>A0ABW5HGP7_9PSEU</name>
<dbReference type="Gene3D" id="3.40.50.300">
    <property type="entry name" value="P-loop containing nucleotide triphosphate hydrolases"/>
    <property type="match status" value="1"/>
</dbReference>
<dbReference type="SMART" id="SM00382">
    <property type="entry name" value="AAA"/>
    <property type="match status" value="1"/>
</dbReference>
<keyword evidence="6" id="KW-0046">Antibiotic resistance</keyword>
<evidence type="ECO:0000256" key="6">
    <source>
        <dbReference type="ARBA" id="ARBA00023251"/>
    </source>
</evidence>
<dbReference type="Proteomes" id="UP001597483">
    <property type="component" value="Unassembled WGS sequence"/>
</dbReference>
<comment type="subcellular location">
    <subcellularLocation>
        <location evidence="1">Cell membrane</location>
        <topology evidence="1">Peripheral membrane protein</topology>
    </subcellularLocation>
</comment>
<gene>
    <name evidence="8" type="ORF">ACFSVL_33695</name>
</gene>
<evidence type="ECO:0000256" key="3">
    <source>
        <dbReference type="ARBA" id="ARBA00022448"/>
    </source>
</evidence>
<keyword evidence="4" id="KW-0547">Nucleotide-binding</keyword>
<dbReference type="CDD" id="cd03230">
    <property type="entry name" value="ABC_DR_subfamily_A"/>
    <property type="match status" value="1"/>
</dbReference>
<evidence type="ECO:0000313" key="9">
    <source>
        <dbReference type="Proteomes" id="UP001597483"/>
    </source>
</evidence>
<keyword evidence="5 8" id="KW-0067">ATP-binding</keyword>
<dbReference type="PROSITE" id="PS50893">
    <property type="entry name" value="ABC_TRANSPORTER_2"/>
    <property type="match status" value="1"/>
</dbReference>
<accession>A0ABW5HGP7</accession>
<keyword evidence="3" id="KW-0813">Transport</keyword>
<proteinExistence type="inferred from homology"/>
<dbReference type="InterPro" id="IPR017871">
    <property type="entry name" value="ABC_transporter-like_CS"/>
</dbReference>
<dbReference type="InterPro" id="IPR050763">
    <property type="entry name" value="ABC_transporter_ATP-binding"/>
</dbReference>
<evidence type="ECO:0000256" key="4">
    <source>
        <dbReference type="ARBA" id="ARBA00022741"/>
    </source>
</evidence>
<dbReference type="PROSITE" id="PS00211">
    <property type="entry name" value="ABC_TRANSPORTER_1"/>
    <property type="match status" value="1"/>
</dbReference>
<dbReference type="PANTHER" id="PTHR42711:SF5">
    <property type="entry name" value="ABC TRANSPORTER ATP-BINDING PROTEIN NATA"/>
    <property type="match status" value="1"/>
</dbReference>
<dbReference type="SUPFAM" id="SSF52540">
    <property type="entry name" value="P-loop containing nucleoside triphosphate hydrolases"/>
    <property type="match status" value="1"/>
</dbReference>
<dbReference type="InterPro" id="IPR003593">
    <property type="entry name" value="AAA+_ATPase"/>
</dbReference>
<evidence type="ECO:0000256" key="1">
    <source>
        <dbReference type="ARBA" id="ARBA00004202"/>
    </source>
</evidence>
<dbReference type="PANTHER" id="PTHR42711">
    <property type="entry name" value="ABC TRANSPORTER ATP-BINDING PROTEIN"/>
    <property type="match status" value="1"/>
</dbReference>
<evidence type="ECO:0000256" key="2">
    <source>
        <dbReference type="ARBA" id="ARBA00005417"/>
    </source>
</evidence>
<dbReference type="InterPro" id="IPR027417">
    <property type="entry name" value="P-loop_NTPase"/>
</dbReference>
<evidence type="ECO:0000256" key="5">
    <source>
        <dbReference type="ARBA" id="ARBA00022840"/>
    </source>
</evidence>
<organism evidence="8 9">
    <name type="scientific">Amycolatopsis silviterrae</name>
    <dbReference type="NCBI Taxonomy" id="1656914"/>
    <lineage>
        <taxon>Bacteria</taxon>
        <taxon>Bacillati</taxon>
        <taxon>Actinomycetota</taxon>
        <taxon>Actinomycetes</taxon>
        <taxon>Pseudonocardiales</taxon>
        <taxon>Pseudonocardiaceae</taxon>
        <taxon>Amycolatopsis</taxon>
    </lineage>
</organism>
<protein>
    <submittedName>
        <fullName evidence="8">ATP-binding cassette domain-containing protein</fullName>
    </submittedName>
</protein>
<comment type="similarity">
    <text evidence="2">Belongs to the ABC transporter superfamily.</text>
</comment>
<evidence type="ECO:0000259" key="7">
    <source>
        <dbReference type="PROSITE" id="PS50893"/>
    </source>
</evidence>
<dbReference type="RefSeq" id="WP_378310032.1">
    <property type="nucleotide sequence ID" value="NZ_JBHUKS010000026.1"/>
</dbReference>
<dbReference type="InterPro" id="IPR003439">
    <property type="entry name" value="ABC_transporter-like_ATP-bd"/>
</dbReference>
<dbReference type="GO" id="GO:0005524">
    <property type="term" value="F:ATP binding"/>
    <property type="evidence" value="ECO:0007669"/>
    <property type="project" value="UniProtKB-KW"/>
</dbReference>